<dbReference type="PANTHER" id="PTHR11571">
    <property type="entry name" value="GLUTATHIONE S-TRANSFERASE"/>
    <property type="match status" value="1"/>
</dbReference>
<dbReference type="GO" id="GO:0004364">
    <property type="term" value="F:glutathione transferase activity"/>
    <property type="evidence" value="ECO:0007669"/>
    <property type="project" value="TreeGrafter"/>
</dbReference>
<proteinExistence type="predicted"/>
<protein>
    <recommendedName>
        <fullName evidence="1">GST C-terminal domain-containing protein</fullName>
    </recommendedName>
</protein>
<dbReference type="SUPFAM" id="SSF47616">
    <property type="entry name" value="GST C-terminal domain-like"/>
    <property type="match status" value="1"/>
</dbReference>
<dbReference type="Gene3D" id="1.20.1050.10">
    <property type="match status" value="1"/>
</dbReference>
<dbReference type="Pfam" id="PF14497">
    <property type="entry name" value="GST_C_3"/>
    <property type="match status" value="1"/>
</dbReference>
<dbReference type="SUPFAM" id="SSF52833">
    <property type="entry name" value="Thioredoxin-like"/>
    <property type="match status" value="1"/>
</dbReference>
<name>A0A7S0JKJ7_9EUKA</name>
<dbReference type="PROSITE" id="PS50405">
    <property type="entry name" value="GST_CTER"/>
    <property type="match status" value="1"/>
</dbReference>
<dbReference type="InterPro" id="IPR050213">
    <property type="entry name" value="GST_superfamily"/>
</dbReference>
<sequence>MSAHVPGSWRLLYFDAPNRGEQVRMLFFLSGTAFHDVRLAYPKGLDPYKKAAMGDDSPLLGTDLCPAVTAPDGRHCVETAEIMRFVGQRVGLAPKADSPEDHRAMEVCLLAQACMNECFYALLKPMVVKHIFANELLGVLSRCSSLILGREAVYMKAPADKLASVLEAAEAALIASGGPYVCGPSLSYADISLFAILREVLEFQCFDQPALLAPHPKLKALLETLEAKAQPWIEQRVRKHQLGITSTVEYFAATNTPFPWSRKRKTELTG</sequence>
<evidence type="ECO:0000313" key="2">
    <source>
        <dbReference type="EMBL" id="CAD8553588.1"/>
    </source>
</evidence>
<reference evidence="2" key="1">
    <citation type="submission" date="2021-01" db="EMBL/GenBank/DDBJ databases">
        <authorList>
            <person name="Corre E."/>
            <person name="Pelletier E."/>
            <person name="Niang G."/>
            <person name="Scheremetjew M."/>
            <person name="Finn R."/>
            <person name="Kale V."/>
            <person name="Holt S."/>
            <person name="Cochrane G."/>
            <person name="Meng A."/>
            <person name="Brown T."/>
            <person name="Cohen L."/>
        </authorList>
    </citation>
    <scope>NUCLEOTIDE SEQUENCE</scope>
    <source>
        <strain evidence="2">RCC1130</strain>
    </source>
</reference>
<dbReference type="Gene3D" id="3.40.30.10">
    <property type="entry name" value="Glutaredoxin"/>
    <property type="match status" value="1"/>
</dbReference>
<dbReference type="AlphaFoldDB" id="A0A7S0JKJ7"/>
<dbReference type="InterPro" id="IPR036282">
    <property type="entry name" value="Glutathione-S-Trfase_C_sf"/>
</dbReference>
<gene>
    <name evidence="2" type="ORF">CLEP1334_LOCUS28879</name>
</gene>
<dbReference type="EMBL" id="HBER01057872">
    <property type="protein sequence ID" value="CAD8553588.1"/>
    <property type="molecule type" value="Transcribed_RNA"/>
</dbReference>
<feature type="domain" description="GST C-terminal" evidence="1">
    <location>
        <begin position="97"/>
        <end position="258"/>
    </location>
</feature>
<organism evidence="2">
    <name type="scientific">Calcidiscus leptoporus</name>
    <dbReference type="NCBI Taxonomy" id="127549"/>
    <lineage>
        <taxon>Eukaryota</taxon>
        <taxon>Haptista</taxon>
        <taxon>Haptophyta</taxon>
        <taxon>Prymnesiophyceae</taxon>
        <taxon>Coccolithales</taxon>
        <taxon>Calcidiscaceae</taxon>
        <taxon>Calcidiscus</taxon>
    </lineage>
</organism>
<accession>A0A7S0JKJ7</accession>
<dbReference type="GO" id="GO:0006749">
    <property type="term" value="P:glutathione metabolic process"/>
    <property type="evidence" value="ECO:0007669"/>
    <property type="project" value="TreeGrafter"/>
</dbReference>
<dbReference type="InterPro" id="IPR004046">
    <property type="entry name" value="GST_C"/>
</dbReference>
<dbReference type="InterPro" id="IPR036249">
    <property type="entry name" value="Thioredoxin-like_sf"/>
</dbReference>
<dbReference type="InterPro" id="IPR010987">
    <property type="entry name" value="Glutathione-S-Trfase_C-like"/>
</dbReference>
<evidence type="ECO:0000259" key="1">
    <source>
        <dbReference type="PROSITE" id="PS50405"/>
    </source>
</evidence>